<dbReference type="EC" id="2.5.1.54" evidence="8"/>
<dbReference type="PANTHER" id="PTHR21225">
    <property type="entry name" value="PHOSPHO-2-DEHYDRO-3-DEOXYHEPTONATE ALDOLASE DAHP SYNTHETASE"/>
    <property type="match status" value="1"/>
</dbReference>
<dbReference type="PIRSF" id="PIRSF001361">
    <property type="entry name" value="DAHP_synthase"/>
    <property type="match status" value="1"/>
</dbReference>
<evidence type="ECO:0000313" key="10">
    <source>
        <dbReference type="EMBL" id="RFU95231.1"/>
    </source>
</evidence>
<dbReference type="GO" id="GO:0009423">
    <property type="term" value="P:chorismate biosynthetic process"/>
    <property type="evidence" value="ECO:0007669"/>
    <property type="project" value="UniProtKB-UniPathway"/>
</dbReference>
<gene>
    <name evidence="10" type="ORF">DYP60_06290</name>
</gene>
<evidence type="ECO:0000259" key="9">
    <source>
        <dbReference type="Pfam" id="PF00793"/>
    </source>
</evidence>
<dbReference type="GO" id="GO:0008652">
    <property type="term" value="P:amino acid biosynthetic process"/>
    <property type="evidence" value="ECO:0007669"/>
    <property type="project" value="UniProtKB-KW"/>
</dbReference>
<dbReference type="PANTHER" id="PTHR21225:SF10">
    <property type="entry name" value="PHOSPHO-2-DEHYDRO-3-DEOXYHEPTONATE ALDOLASE, TYR-SENSITIVE"/>
    <property type="match status" value="1"/>
</dbReference>
<comment type="pathway">
    <text evidence="2 8">Metabolic intermediate biosynthesis; chorismate biosynthesis; chorismate from D-erythrose 4-phosphate and phosphoenolpyruvate: step 1/7.</text>
</comment>
<comment type="catalytic activity">
    <reaction evidence="7 8">
        <text>D-erythrose 4-phosphate + phosphoenolpyruvate + H2O = 7-phospho-2-dehydro-3-deoxy-D-arabino-heptonate + phosphate</text>
        <dbReference type="Rhea" id="RHEA:14717"/>
        <dbReference type="ChEBI" id="CHEBI:15377"/>
        <dbReference type="ChEBI" id="CHEBI:16897"/>
        <dbReference type="ChEBI" id="CHEBI:43474"/>
        <dbReference type="ChEBI" id="CHEBI:58394"/>
        <dbReference type="ChEBI" id="CHEBI:58702"/>
        <dbReference type="EC" id="2.5.1.54"/>
    </reaction>
</comment>
<sequence>MANVDIRIRQVEPLATPRQVVSLLPVDEKTAESIRRSRQTVNDIIQGRDQRLLAIIGPCSLHDPDAALEYAQKLKKLASEIEDEMFVVMRTYFEKPRTVGGWKGLILDPKMDGSYDIGGGILAARSLLLDIVKLGLPVGCEVLDPIIPQYIDELMSWSSIGARTTESQIHRNLASGLSVAVGFKNSTSGDLNNAINAIKSALQPASFIGMDGEGASAIFRTTGNDCCHLILRGGDQSPNYYEDDVENARLFMQKEGVNPAIIIDCSHANSRKHYERQKRVLRSLIDQVSWGEKAIRGFMLESNLEQGCQKIPEDLSTLKYGVSVTDACIGWDETERIVHHACDLLRKARREGGVIQPL</sequence>
<feature type="domain" description="DAHP synthetase I/KDSA" evidence="9">
    <location>
        <begin position="40"/>
        <end position="337"/>
    </location>
</feature>
<dbReference type="OrthoDB" id="9807331at2"/>
<evidence type="ECO:0000256" key="4">
    <source>
        <dbReference type="ARBA" id="ARBA00022605"/>
    </source>
</evidence>
<evidence type="ECO:0000256" key="8">
    <source>
        <dbReference type="PIRNR" id="PIRNR001361"/>
    </source>
</evidence>
<keyword evidence="6 8" id="KW-0057">Aromatic amino acid biosynthesis</keyword>
<dbReference type="InterPro" id="IPR006218">
    <property type="entry name" value="DAHP1/KDSA"/>
</dbReference>
<dbReference type="FunFam" id="3.20.20.70:FF:000005">
    <property type="entry name" value="Phospho-2-dehydro-3-deoxyheptonate aldolase"/>
    <property type="match status" value="1"/>
</dbReference>
<dbReference type="SUPFAM" id="SSF51569">
    <property type="entry name" value="Aldolase"/>
    <property type="match status" value="1"/>
</dbReference>
<dbReference type="NCBIfam" id="TIGR00034">
    <property type="entry name" value="aroFGH"/>
    <property type="match status" value="1"/>
</dbReference>
<proteinExistence type="inferred from homology"/>
<organism evidence="10 11">
    <name type="scientific">Sphaerochaeta halotolerans</name>
    <dbReference type="NCBI Taxonomy" id="2293840"/>
    <lineage>
        <taxon>Bacteria</taxon>
        <taxon>Pseudomonadati</taxon>
        <taxon>Spirochaetota</taxon>
        <taxon>Spirochaetia</taxon>
        <taxon>Spirochaetales</taxon>
        <taxon>Sphaerochaetaceae</taxon>
        <taxon>Sphaerochaeta</taxon>
    </lineage>
</organism>
<dbReference type="GO" id="GO:0005737">
    <property type="term" value="C:cytoplasm"/>
    <property type="evidence" value="ECO:0007669"/>
    <property type="project" value="TreeGrafter"/>
</dbReference>
<dbReference type="Gene3D" id="3.20.20.70">
    <property type="entry name" value="Aldolase class I"/>
    <property type="match status" value="1"/>
</dbReference>
<evidence type="ECO:0000313" key="11">
    <source>
        <dbReference type="Proteomes" id="UP000264002"/>
    </source>
</evidence>
<evidence type="ECO:0000256" key="3">
    <source>
        <dbReference type="ARBA" id="ARBA00007985"/>
    </source>
</evidence>
<evidence type="ECO:0000256" key="2">
    <source>
        <dbReference type="ARBA" id="ARBA00004688"/>
    </source>
</evidence>
<dbReference type="AlphaFoldDB" id="A0A372MHG6"/>
<dbReference type="UniPathway" id="UPA00053">
    <property type="reaction ID" value="UER00084"/>
</dbReference>
<evidence type="ECO:0000256" key="1">
    <source>
        <dbReference type="ARBA" id="ARBA00003726"/>
    </source>
</evidence>
<protein>
    <recommendedName>
        <fullName evidence="8">Phospho-2-dehydro-3-deoxyheptonate aldolase</fullName>
        <ecNumber evidence="8">2.5.1.54</ecNumber>
    </recommendedName>
</protein>
<dbReference type="GO" id="GO:0042802">
    <property type="term" value="F:identical protein binding"/>
    <property type="evidence" value="ECO:0007669"/>
    <property type="project" value="UniProtKB-ARBA"/>
</dbReference>
<reference evidence="10 11" key="2">
    <citation type="submission" date="2018-09" db="EMBL/GenBank/DDBJ databases">
        <title>Genome of Sphaerochaeta halotolerans strain 4-11.</title>
        <authorList>
            <person name="Nazina T.N."/>
            <person name="Sokolova D.S."/>
        </authorList>
    </citation>
    <scope>NUCLEOTIDE SEQUENCE [LARGE SCALE GENOMIC DNA]</scope>
    <source>
        <strain evidence="10 11">4-11</strain>
    </source>
</reference>
<dbReference type="Pfam" id="PF00793">
    <property type="entry name" value="DAHP_synth_1"/>
    <property type="match status" value="1"/>
</dbReference>
<keyword evidence="5 8" id="KW-0808">Transferase</keyword>
<keyword evidence="11" id="KW-1185">Reference proteome</keyword>
<dbReference type="NCBIfam" id="NF009395">
    <property type="entry name" value="PRK12755.1"/>
    <property type="match status" value="1"/>
</dbReference>
<dbReference type="Proteomes" id="UP000264002">
    <property type="component" value="Unassembled WGS sequence"/>
</dbReference>
<dbReference type="InterPro" id="IPR013785">
    <property type="entry name" value="Aldolase_TIM"/>
</dbReference>
<evidence type="ECO:0000256" key="5">
    <source>
        <dbReference type="ARBA" id="ARBA00022679"/>
    </source>
</evidence>
<dbReference type="InterPro" id="IPR006219">
    <property type="entry name" value="DAHP_synth_1"/>
</dbReference>
<evidence type="ECO:0000256" key="6">
    <source>
        <dbReference type="ARBA" id="ARBA00023141"/>
    </source>
</evidence>
<dbReference type="EMBL" id="QUWK01000005">
    <property type="protein sequence ID" value="RFU95231.1"/>
    <property type="molecule type" value="Genomic_DNA"/>
</dbReference>
<keyword evidence="4 8" id="KW-0028">Amino-acid biosynthesis</keyword>
<comment type="function">
    <text evidence="1 8">Stereospecific condensation of phosphoenolpyruvate (PEP) and D-erythrose-4-phosphate (E4P) giving rise to 3-deoxy-D-arabino-heptulosonate-7-phosphate (DAHP).</text>
</comment>
<evidence type="ECO:0000256" key="7">
    <source>
        <dbReference type="ARBA" id="ARBA00047508"/>
    </source>
</evidence>
<dbReference type="GO" id="GO:0009073">
    <property type="term" value="P:aromatic amino acid family biosynthetic process"/>
    <property type="evidence" value="ECO:0007669"/>
    <property type="project" value="UniProtKB-KW"/>
</dbReference>
<comment type="similarity">
    <text evidence="3 8">Belongs to the class-I DAHP synthase family.</text>
</comment>
<name>A0A372MHG6_9SPIR</name>
<accession>A0A372MHG6</accession>
<dbReference type="RefSeq" id="WP_117330040.1">
    <property type="nucleotide sequence ID" value="NZ_QUWK01000005.1"/>
</dbReference>
<dbReference type="GO" id="GO:0003849">
    <property type="term" value="F:3-deoxy-7-phosphoheptulonate synthase activity"/>
    <property type="evidence" value="ECO:0007669"/>
    <property type="project" value="UniProtKB-EC"/>
</dbReference>
<comment type="caution">
    <text evidence="10">The sequence shown here is derived from an EMBL/GenBank/DDBJ whole genome shotgun (WGS) entry which is preliminary data.</text>
</comment>
<reference evidence="11" key="1">
    <citation type="submission" date="2018-08" db="EMBL/GenBank/DDBJ databases">
        <authorList>
            <person name="Grouzdev D.S."/>
            <person name="Krutkina M.S."/>
        </authorList>
    </citation>
    <scope>NUCLEOTIDE SEQUENCE [LARGE SCALE GENOMIC DNA]</scope>
    <source>
        <strain evidence="11">4-11</strain>
    </source>
</reference>